<dbReference type="InterPro" id="IPR050879">
    <property type="entry name" value="Acyltransferase_3"/>
</dbReference>
<name>A0A853CX59_9MICO</name>
<reference evidence="3 4" key="1">
    <citation type="submission" date="2020-07" db="EMBL/GenBank/DDBJ databases">
        <title>Sequencing the genomes of 1000 actinobacteria strains.</title>
        <authorList>
            <person name="Klenk H.-P."/>
        </authorList>
    </citation>
    <scope>NUCLEOTIDE SEQUENCE [LARGE SCALE GENOMIC DNA]</scope>
    <source>
        <strain evidence="3 4">DSM 15165</strain>
    </source>
</reference>
<sequence>MRSTELDSLRGAAAFAVLLWHTTASSLHGFLVGSHFAPVASPWYNLIMYSPLRIFSAGPEAVWLFFILSGFVLTRSAASPHYRWDAYYPSRIIRLYLPIIAAVLLTALTFILLPRQVTPANSPFVGGLPNDYGLGLMVRDMTLLTGTTSANVPLWSLQWEVLFSILLPIYVLAARSMPKLALAASVALIVASVWTDSLFLLYMPMFLIGSVLGFHWEAIADRLRVVAAGDLRGTLLGTAGVLVAVFLITSSYTFNFFIIQQAGTRSLVTSNAFTLLRLAGIVLLLCLALTFPPLRRVLRWRPLVALGTISFSLYLTHGPLTIGLAFVMGPGIGTTIVQIVGSLALAVAFYFGVEKWAHRLSRHVARTIRERWKPAPAPAAAEA</sequence>
<keyword evidence="1" id="KW-0812">Transmembrane</keyword>
<dbReference type="GO" id="GO:0016747">
    <property type="term" value="F:acyltransferase activity, transferring groups other than amino-acyl groups"/>
    <property type="evidence" value="ECO:0007669"/>
    <property type="project" value="InterPro"/>
</dbReference>
<feature type="transmembrane region" description="Helical" evidence="1">
    <location>
        <begin position="272"/>
        <end position="291"/>
    </location>
</feature>
<feature type="domain" description="Acyltransferase 3" evidence="2">
    <location>
        <begin position="5"/>
        <end position="349"/>
    </location>
</feature>
<dbReference type="PANTHER" id="PTHR23028:SF131">
    <property type="entry name" value="BLR2367 PROTEIN"/>
    <property type="match status" value="1"/>
</dbReference>
<evidence type="ECO:0000259" key="2">
    <source>
        <dbReference type="Pfam" id="PF01757"/>
    </source>
</evidence>
<dbReference type="GO" id="GO:0016020">
    <property type="term" value="C:membrane"/>
    <property type="evidence" value="ECO:0007669"/>
    <property type="project" value="TreeGrafter"/>
</dbReference>
<accession>A0A853CX59</accession>
<feature type="transmembrane region" description="Helical" evidence="1">
    <location>
        <begin position="231"/>
        <end position="252"/>
    </location>
</feature>
<gene>
    <name evidence="3" type="ORF">HNR13_002800</name>
</gene>
<evidence type="ECO:0000313" key="4">
    <source>
        <dbReference type="Proteomes" id="UP000578352"/>
    </source>
</evidence>
<evidence type="ECO:0000313" key="3">
    <source>
        <dbReference type="EMBL" id="NYJ24513.1"/>
    </source>
</evidence>
<dbReference type="RefSeq" id="WP_179606692.1">
    <property type="nucleotide sequence ID" value="NZ_BAABEH010000001.1"/>
</dbReference>
<protein>
    <submittedName>
        <fullName evidence="3">Peptidoglycan/LPS O-acetylase OafA/YrhL</fullName>
    </submittedName>
</protein>
<feature type="transmembrane region" description="Helical" evidence="1">
    <location>
        <begin position="332"/>
        <end position="353"/>
    </location>
</feature>
<evidence type="ECO:0000256" key="1">
    <source>
        <dbReference type="SAM" id="Phobius"/>
    </source>
</evidence>
<proteinExistence type="predicted"/>
<feature type="transmembrane region" description="Helical" evidence="1">
    <location>
        <begin position="152"/>
        <end position="173"/>
    </location>
</feature>
<comment type="caution">
    <text evidence="3">The sequence shown here is derived from an EMBL/GenBank/DDBJ whole genome shotgun (WGS) entry which is preliminary data.</text>
</comment>
<dbReference type="PANTHER" id="PTHR23028">
    <property type="entry name" value="ACETYLTRANSFERASE"/>
    <property type="match status" value="1"/>
</dbReference>
<feature type="transmembrane region" description="Helical" evidence="1">
    <location>
        <begin position="303"/>
        <end position="326"/>
    </location>
</feature>
<dbReference type="GO" id="GO:0000271">
    <property type="term" value="P:polysaccharide biosynthetic process"/>
    <property type="evidence" value="ECO:0007669"/>
    <property type="project" value="TreeGrafter"/>
</dbReference>
<dbReference type="AlphaFoldDB" id="A0A853CX59"/>
<keyword evidence="1" id="KW-1133">Transmembrane helix</keyword>
<keyword evidence="1" id="KW-0472">Membrane</keyword>
<organism evidence="3 4">
    <name type="scientific">Leifsonia shinshuensis</name>
    <dbReference type="NCBI Taxonomy" id="150026"/>
    <lineage>
        <taxon>Bacteria</taxon>
        <taxon>Bacillati</taxon>
        <taxon>Actinomycetota</taxon>
        <taxon>Actinomycetes</taxon>
        <taxon>Micrococcales</taxon>
        <taxon>Microbacteriaceae</taxon>
        <taxon>Leifsonia</taxon>
    </lineage>
</organism>
<dbReference type="EMBL" id="JACCFL010000001">
    <property type="protein sequence ID" value="NYJ24513.1"/>
    <property type="molecule type" value="Genomic_DNA"/>
</dbReference>
<feature type="transmembrane region" description="Helical" evidence="1">
    <location>
        <begin position="12"/>
        <end position="32"/>
    </location>
</feature>
<dbReference type="Proteomes" id="UP000578352">
    <property type="component" value="Unassembled WGS sequence"/>
</dbReference>
<feature type="transmembrane region" description="Helical" evidence="1">
    <location>
        <begin position="52"/>
        <end position="74"/>
    </location>
</feature>
<feature type="transmembrane region" description="Helical" evidence="1">
    <location>
        <begin position="95"/>
        <end position="113"/>
    </location>
</feature>
<dbReference type="Pfam" id="PF01757">
    <property type="entry name" value="Acyl_transf_3"/>
    <property type="match status" value="1"/>
</dbReference>
<dbReference type="InterPro" id="IPR002656">
    <property type="entry name" value="Acyl_transf_3_dom"/>
</dbReference>